<keyword evidence="1" id="KW-0175">Coiled coil</keyword>
<evidence type="ECO:0000256" key="1">
    <source>
        <dbReference type="SAM" id="Coils"/>
    </source>
</evidence>
<gene>
    <name evidence="2" type="ORF">D7V94_03670</name>
</gene>
<dbReference type="RefSeq" id="WP_120466921.1">
    <property type="nucleotide sequence ID" value="NZ_RAYQ01000003.1"/>
</dbReference>
<dbReference type="OrthoDB" id="2038942at2"/>
<keyword evidence="3" id="KW-1185">Reference proteome</keyword>
<dbReference type="Proteomes" id="UP000280696">
    <property type="component" value="Unassembled WGS sequence"/>
</dbReference>
<protein>
    <submittedName>
        <fullName evidence="2">Uncharacterized protein</fullName>
    </submittedName>
</protein>
<comment type="caution">
    <text evidence="2">The sequence shown here is derived from an EMBL/GenBank/DDBJ whole genome shotgun (WGS) entry which is preliminary data.</text>
</comment>
<dbReference type="EMBL" id="RAYQ01000003">
    <property type="protein sequence ID" value="RKI93097.1"/>
    <property type="molecule type" value="Genomic_DNA"/>
</dbReference>
<feature type="coiled-coil region" evidence="1">
    <location>
        <begin position="170"/>
        <end position="204"/>
    </location>
</feature>
<sequence length="250" mass="28166">MNNTINVNYMTRTYSNFLKNNEAKGGKAESPSFCDRVAEKSQNVSETGKAGAVSTKDMTMDEYKQYIHEKISQIPMHPTRMSENISIHISEAGFEAMKNDPEYEARVLNDLRTGWAQPDRWAGVCGGAYSTIYYGATKEECHAQMWSAGYQNGSGKSLFDGRAKDSFWERRTEQKKRTEAQIKKEQEKKRMQEEINAKAAMEKSDAHRRLMSQWAKEAVYSDSVLARSGTAATANAAYEANFVMADNSSI</sequence>
<evidence type="ECO:0000313" key="2">
    <source>
        <dbReference type="EMBL" id="RKI93097.1"/>
    </source>
</evidence>
<reference evidence="2 3" key="1">
    <citation type="submission" date="2018-09" db="EMBL/GenBank/DDBJ databases">
        <title>Murine metabolic-syndrome-specific gut microbial biobank.</title>
        <authorList>
            <person name="Liu C."/>
        </authorList>
    </citation>
    <scope>NUCLEOTIDE SEQUENCE [LARGE SCALE GENOMIC DNA]</scope>
    <source>
        <strain evidence="2 3">0.1xD8-82</strain>
    </source>
</reference>
<name>A0A3A9ANX6_9FIRM</name>
<evidence type="ECO:0000313" key="3">
    <source>
        <dbReference type="Proteomes" id="UP000280696"/>
    </source>
</evidence>
<proteinExistence type="predicted"/>
<accession>A0A3A9ANX6</accession>
<dbReference type="AlphaFoldDB" id="A0A3A9ANX6"/>
<organism evidence="2 3">
    <name type="scientific">Parablautia intestinalis</name>
    <dbReference type="NCBI Taxonomy" id="2320100"/>
    <lineage>
        <taxon>Bacteria</taxon>
        <taxon>Bacillati</taxon>
        <taxon>Bacillota</taxon>
        <taxon>Clostridia</taxon>
        <taxon>Lachnospirales</taxon>
        <taxon>Lachnospiraceae</taxon>
        <taxon>Parablautia</taxon>
    </lineage>
</organism>